<evidence type="ECO:0000313" key="1">
    <source>
        <dbReference type="EMBL" id="KNE60499.1"/>
    </source>
</evidence>
<dbReference type="EMBL" id="GG745336">
    <property type="protein sequence ID" value="KNE60499.1"/>
    <property type="molecule type" value="Genomic_DNA"/>
</dbReference>
<protein>
    <submittedName>
        <fullName evidence="1">Uncharacterized protein</fullName>
    </submittedName>
</protein>
<dbReference type="OrthoDB" id="10489731at2759"/>
<reference evidence="1 2" key="1">
    <citation type="submission" date="2009-11" db="EMBL/GenBank/DDBJ databases">
        <title>Annotation of Allomyces macrogynus ATCC 38327.</title>
        <authorList>
            <consortium name="The Broad Institute Genome Sequencing Platform"/>
            <person name="Russ C."/>
            <person name="Cuomo C."/>
            <person name="Burger G."/>
            <person name="Gray M.W."/>
            <person name="Holland P.W.H."/>
            <person name="King N."/>
            <person name="Lang F.B.F."/>
            <person name="Roger A.J."/>
            <person name="Ruiz-Trillo I."/>
            <person name="Young S.K."/>
            <person name="Zeng Q."/>
            <person name="Gargeya S."/>
            <person name="Fitzgerald M."/>
            <person name="Haas B."/>
            <person name="Abouelleil A."/>
            <person name="Alvarado L."/>
            <person name="Arachchi H.M."/>
            <person name="Berlin A."/>
            <person name="Chapman S.B."/>
            <person name="Gearin G."/>
            <person name="Goldberg J."/>
            <person name="Griggs A."/>
            <person name="Gujja S."/>
            <person name="Hansen M."/>
            <person name="Heiman D."/>
            <person name="Howarth C."/>
            <person name="Larimer J."/>
            <person name="Lui A."/>
            <person name="MacDonald P.J.P."/>
            <person name="McCowen C."/>
            <person name="Montmayeur A."/>
            <person name="Murphy C."/>
            <person name="Neiman D."/>
            <person name="Pearson M."/>
            <person name="Priest M."/>
            <person name="Roberts A."/>
            <person name="Saif S."/>
            <person name="Shea T."/>
            <person name="Sisk P."/>
            <person name="Stolte C."/>
            <person name="Sykes S."/>
            <person name="Wortman J."/>
            <person name="Nusbaum C."/>
            <person name="Birren B."/>
        </authorList>
    </citation>
    <scope>NUCLEOTIDE SEQUENCE [LARGE SCALE GENOMIC DNA]</scope>
    <source>
        <strain evidence="1 2">ATCC 38327</strain>
    </source>
</reference>
<dbReference type="Proteomes" id="UP000054350">
    <property type="component" value="Unassembled WGS sequence"/>
</dbReference>
<proteinExistence type="predicted"/>
<organism evidence="1 2">
    <name type="scientific">Allomyces macrogynus (strain ATCC 38327)</name>
    <name type="common">Allomyces javanicus var. macrogynus</name>
    <dbReference type="NCBI Taxonomy" id="578462"/>
    <lineage>
        <taxon>Eukaryota</taxon>
        <taxon>Fungi</taxon>
        <taxon>Fungi incertae sedis</taxon>
        <taxon>Blastocladiomycota</taxon>
        <taxon>Blastocladiomycetes</taxon>
        <taxon>Blastocladiales</taxon>
        <taxon>Blastocladiaceae</taxon>
        <taxon>Allomyces</taxon>
    </lineage>
</organism>
<dbReference type="AlphaFoldDB" id="A0A0L0SDJ6"/>
<gene>
    <name evidence="1" type="ORF">AMAG_05882</name>
</gene>
<evidence type="ECO:0000313" key="2">
    <source>
        <dbReference type="Proteomes" id="UP000054350"/>
    </source>
</evidence>
<name>A0A0L0SDJ6_ALLM3</name>
<keyword evidence="2" id="KW-1185">Reference proteome</keyword>
<sequence>MTLVGTAAAVHSFSRSANTLRNLVNLKVVRGCECCDRVLTHLPPTAELMRLHSPLIHPRILEESVRMRTLMKFESEGVRLSLADQDQPVDVLTLESNKRRLPWVILPAHLPRDLVLTKQLAIKVEHVVEVQDTAKEMATAMQAIAVVPVLDTRNQKVMPVDVIMSKAVRPHVVDGLCAMLDGFERGGFVKVSVTGEKGKM</sequence>
<dbReference type="VEuPathDB" id="FungiDB:AMAG_05882"/>
<reference evidence="2" key="2">
    <citation type="submission" date="2009-11" db="EMBL/GenBank/DDBJ databases">
        <title>The Genome Sequence of Allomyces macrogynus strain ATCC 38327.</title>
        <authorList>
            <consortium name="The Broad Institute Genome Sequencing Platform"/>
            <person name="Russ C."/>
            <person name="Cuomo C."/>
            <person name="Shea T."/>
            <person name="Young S.K."/>
            <person name="Zeng Q."/>
            <person name="Koehrsen M."/>
            <person name="Haas B."/>
            <person name="Borodovsky M."/>
            <person name="Guigo R."/>
            <person name="Alvarado L."/>
            <person name="Berlin A."/>
            <person name="Borenstein D."/>
            <person name="Chen Z."/>
            <person name="Engels R."/>
            <person name="Freedman E."/>
            <person name="Gellesch M."/>
            <person name="Goldberg J."/>
            <person name="Griggs A."/>
            <person name="Gujja S."/>
            <person name="Heiman D."/>
            <person name="Hepburn T."/>
            <person name="Howarth C."/>
            <person name="Jen D."/>
            <person name="Larson L."/>
            <person name="Lewis B."/>
            <person name="Mehta T."/>
            <person name="Park D."/>
            <person name="Pearson M."/>
            <person name="Roberts A."/>
            <person name="Saif S."/>
            <person name="Shenoy N."/>
            <person name="Sisk P."/>
            <person name="Stolte C."/>
            <person name="Sykes S."/>
            <person name="Walk T."/>
            <person name="White J."/>
            <person name="Yandava C."/>
            <person name="Burger G."/>
            <person name="Gray M.W."/>
            <person name="Holland P.W.H."/>
            <person name="King N."/>
            <person name="Lang F.B.F."/>
            <person name="Roger A.J."/>
            <person name="Ruiz-Trillo I."/>
            <person name="Lander E."/>
            <person name="Nusbaum C."/>
        </authorList>
    </citation>
    <scope>NUCLEOTIDE SEQUENCE [LARGE SCALE GENOMIC DNA]</scope>
    <source>
        <strain evidence="2">ATCC 38327</strain>
    </source>
</reference>
<accession>A0A0L0SDJ6</accession>